<feature type="compositionally biased region" description="Low complexity" evidence="1">
    <location>
        <begin position="119"/>
        <end position="129"/>
    </location>
</feature>
<feature type="compositionally biased region" description="Low complexity" evidence="1">
    <location>
        <begin position="698"/>
        <end position="716"/>
    </location>
</feature>
<feature type="compositionally biased region" description="Polar residues" evidence="1">
    <location>
        <begin position="617"/>
        <end position="630"/>
    </location>
</feature>
<feature type="compositionally biased region" description="Basic and acidic residues" evidence="1">
    <location>
        <begin position="500"/>
        <end position="513"/>
    </location>
</feature>
<accession>A0A3N4JC95</accession>
<feature type="compositionally biased region" description="Basic and acidic residues" evidence="1">
    <location>
        <begin position="301"/>
        <end position="310"/>
    </location>
</feature>
<dbReference type="STRING" id="1336337.A0A3N4JC95"/>
<feature type="compositionally biased region" description="Pro residues" evidence="1">
    <location>
        <begin position="402"/>
        <end position="411"/>
    </location>
</feature>
<feature type="compositionally biased region" description="Polar residues" evidence="1">
    <location>
        <begin position="573"/>
        <end position="582"/>
    </location>
</feature>
<feature type="compositionally biased region" description="Polar residues" evidence="1">
    <location>
        <begin position="242"/>
        <end position="264"/>
    </location>
</feature>
<dbReference type="AlphaFoldDB" id="A0A3N4JC95"/>
<proteinExistence type="predicted"/>
<evidence type="ECO:0000256" key="1">
    <source>
        <dbReference type="SAM" id="MobiDB-lite"/>
    </source>
</evidence>
<feature type="compositionally biased region" description="Polar residues" evidence="1">
    <location>
        <begin position="319"/>
        <end position="337"/>
    </location>
</feature>
<feature type="compositionally biased region" description="Basic and acidic residues" evidence="1">
    <location>
        <begin position="838"/>
        <end position="857"/>
    </location>
</feature>
<name>A0A3N4JC95_9PEZI</name>
<feature type="compositionally biased region" description="Low complexity" evidence="1">
    <location>
        <begin position="632"/>
        <end position="649"/>
    </location>
</feature>
<dbReference type="OrthoDB" id="5423926at2759"/>
<feature type="compositionally biased region" description="Polar residues" evidence="1">
    <location>
        <begin position="473"/>
        <end position="483"/>
    </location>
</feature>
<protein>
    <submittedName>
        <fullName evidence="2">Uncharacterized protein</fullName>
    </submittedName>
</protein>
<reference evidence="2 3" key="1">
    <citation type="journal article" date="2018" name="Nat. Ecol. Evol.">
        <title>Pezizomycetes genomes reveal the molecular basis of ectomycorrhizal truffle lifestyle.</title>
        <authorList>
            <person name="Murat C."/>
            <person name="Payen T."/>
            <person name="Noel B."/>
            <person name="Kuo A."/>
            <person name="Morin E."/>
            <person name="Chen J."/>
            <person name="Kohler A."/>
            <person name="Krizsan K."/>
            <person name="Balestrini R."/>
            <person name="Da Silva C."/>
            <person name="Montanini B."/>
            <person name="Hainaut M."/>
            <person name="Levati E."/>
            <person name="Barry K.W."/>
            <person name="Belfiori B."/>
            <person name="Cichocki N."/>
            <person name="Clum A."/>
            <person name="Dockter R.B."/>
            <person name="Fauchery L."/>
            <person name="Guy J."/>
            <person name="Iotti M."/>
            <person name="Le Tacon F."/>
            <person name="Lindquist E.A."/>
            <person name="Lipzen A."/>
            <person name="Malagnac F."/>
            <person name="Mello A."/>
            <person name="Molinier V."/>
            <person name="Miyauchi S."/>
            <person name="Poulain J."/>
            <person name="Riccioni C."/>
            <person name="Rubini A."/>
            <person name="Sitrit Y."/>
            <person name="Splivallo R."/>
            <person name="Traeger S."/>
            <person name="Wang M."/>
            <person name="Zifcakova L."/>
            <person name="Wipf D."/>
            <person name="Zambonelli A."/>
            <person name="Paolocci F."/>
            <person name="Nowrousian M."/>
            <person name="Ottonello S."/>
            <person name="Baldrian P."/>
            <person name="Spatafora J.W."/>
            <person name="Henrissat B."/>
            <person name="Nagy L.G."/>
            <person name="Aury J.M."/>
            <person name="Wincker P."/>
            <person name="Grigoriev I.V."/>
            <person name="Bonfante P."/>
            <person name="Martin F.M."/>
        </authorList>
    </citation>
    <scope>NUCLEOTIDE SEQUENCE [LARGE SCALE GENOMIC DNA]</scope>
    <source>
        <strain evidence="2 3">120613-1</strain>
    </source>
</reference>
<dbReference type="Proteomes" id="UP000276215">
    <property type="component" value="Unassembled WGS sequence"/>
</dbReference>
<feature type="compositionally biased region" description="Low complexity" evidence="1">
    <location>
        <begin position="677"/>
        <end position="689"/>
    </location>
</feature>
<organism evidence="2 3">
    <name type="scientific">Choiromyces venosus 120613-1</name>
    <dbReference type="NCBI Taxonomy" id="1336337"/>
    <lineage>
        <taxon>Eukaryota</taxon>
        <taxon>Fungi</taxon>
        <taxon>Dikarya</taxon>
        <taxon>Ascomycota</taxon>
        <taxon>Pezizomycotina</taxon>
        <taxon>Pezizomycetes</taxon>
        <taxon>Pezizales</taxon>
        <taxon>Tuberaceae</taxon>
        <taxon>Choiromyces</taxon>
    </lineage>
</organism>
<feature type="region of interest" description="Disordered" evidence="1">
    <location>
        <begin position="837"/>
        <end position="940"/>
    </location>
</feature>
<dbReference type="EMBL" id="ML120420">
    <property type="protein sequence ID" value="RPA95889.1"/>
    <property type="molecule type" value="Genomic_DNA"/>
</dbReference>
<evidence type="ECO:0000313" key="3">
    <source>
        <dbReference type="Proteomes" id="UP000276215"/>
    </source>
</evidence>
<keyword evidence="3" id="KW-1185">Reference proteome</keyword>
<feature type="region of interest" description="Disordered" evidence="1">
    <location>
        <begin position="54"/>
        <end position="794"/>
    </location>
</feature>
<gene>
    <name evidence="2" type="ORF">L873DRAFT_1837009</name>
</gene>
<feature type="region of interest" description="Disordered" evidence="1">
    <location>
        <begin position="1"/>
        <end position="20"/>
    </location>
</feature>
<evidence type="ECO:0000313" key="2">
    <source>
        <dbReference type="EMBL" id="RPA95889.1"/>
    </source>
</evidence>
<feature type="compositionally biased region" description="Polar residues" evidence="1">
    <location>
        <begin position="650"/>
        <end position="661"/>
    </location>
</feature>
<feature type="compositionally biased region" description="Polar residues" evidence="1">
    <location>
        <begin position="76"/>
        <end position="86"/>
    </location>
</feature>
<sequence>MYNRRRGRSSSSKQPAQPTSAAALIAATAVYRPNTSSPDPHLAAAAAGAALRHVTVTPTPPGTIQTKRMLQRRESYSSVTPPSDSENGPRRVQRSHSTSSLTERRFRKPKPLPPPSPPVQQQQYYQRSRTTNSRPKNKGNARGYFPSSSSSDDDDSEEDSNIRRSASVRSTSSNPSFPPTPRGPAAPDRKRSKPKHASPTKSMLSHGSLRDPKPASPSFPDRFHRRSSEPDLTVQSNRRKNQLTNGNVYQAEYSESVSSITGSDLGSIAEEDGGRTTGRTVRKNVPSKIMEEDSEDQDDTFNFRRRDKIGVTRRPSNKVYETSSIPIAVNRTTSTSPTRKRDSILSLPPNSPERTQSHRREHSPSPSRTHFSLHTTDDTSTKHSPPPRSVSPAKSALKHRPVSPPPIPPIPANVRLDSSPSSPSGRKPRVSFSDEDSVASFTNGRAPIPMDSTAPPALPVFGSIRRTGRDAPQNVNAKKTTNNPLPPAIYSISPPPSSSSREDLRLEQQRRTDTAGSPDGRLGFTPPETSPSSSVLGRPVPELVLVIPTPREEKDECETMGSGAQVPVEFSAGESSSANAATQAREDRDNDSDGASIYSDACEDLEESIMPSIMQVADSQEAPSSSSPVPHTQPQPSATDPPSSSSANPQNGTQTPQTRPTKTYKKESPPLPPDFIPTYTYTTTSPSSSRRPQAPIRTHTTSSSSTDTASITSISSFKRAHPRQPRTSMRSTMRSDPPPPPPTSSSRPKPAPLHKQKPKQMKSTLRGTSRIPDSSDDEIEDEYQRPTFQSRFADSDDEVFVFAAGGASAGGKAKLRRKRTDSSAFLKKEKKGFWSMFGKKEKKEGKAKAKEREKEKGVISSTSNATAPPPPPPPPAVIALPPPAPPLHTTTKPTVGTGVIRKQKPWAGPDVQSVSVRIEGPPPKPKKKNWMKKLFSPGKG</sequence>
<feature type="compositionally biased region" description="Pro residues" evidence="1">
    <location>
        <begin position="867"/>
        <end position="886"/>
    </location>
</feature>